<dbReference type="InterPro" id="IPR032524">
    <property type="entry name" value="ABC_tran_C"/>
</dbReference>
<dbReference type="Pfam" id="PF00005">
    <property type="entry name" value="ABC_tran"/>
    <property type="match status" value="2"/>
</dbReference>
<protein>
    <submittedName>
        <fullName evidence="6">Putative ABC transporter ATP-binding protein YheS</fullName>
    </submittedName>
</protein>
<name>A0A644ZTR3_9ZZZZ</name>
<dbReference type="InterPro" id="IPR017871">
    <property type="entry name" value="ABC_transporter-like_CS"/>
</dbReference>
<dbReference type="PANTHER" id="PTHR42855:SF2">
    <property type="entry name" value="DRUG RESISTANCE ABC TRANSPORTER,ATP-BINDING PROTEIN"/>
    <property type="match status" value="1"/>
</dbReference>
<keyword evidence="4" id="KW-0175">Coiled coil</keyword>
<dbReference type="GO" id="GO:0016887">
    <property type="term" value="F:ATP hydrolysis activity"/>
    <property type="evidence" value="ECO:0007669"/>
    <property type="project" value="InterPro"/>
</dbReference>
<evidence type="ECO:0000256" key="3">
    <source>
        <dbReference type="ARBA" id="ARBA00022840"/>
    </source>
</evidence>
<keyword evidence="1" id="KW-0677">Repeat</keyword>
<feature type="domain" description="ABC transporter" evidence="5">
    <location>
        <begin position="325"/>
        <end position="539"/>
    </location>
</feature>
<dbReference type="SUPFAM" id="SSF52540">
    <property type="entry name" value="P-loop containing nucleoside triphosphate hydrolases"/>
    <property type="match status" value="2"/>
</dbReference>
<reference evidence="6" key="1">
    <citation type="submission" date="2019-08" db="EMBL/GenBank/DDBJ databases">
        <authorList>
            <person name="Kucharzyk K."/>
            <person name="Murdoch R.W."/>
            <person name="Higgins S."/>
            <person name="Loffler F."/>
        </authorList>
    </citation>
    <scope>NUCLEOTIDE SEQUENCE</scope>
</reference>
<dbReference type="FunFam" id="3.40.50.300:FF:000309">
    <property type="entry name" value="ABC transporter ATP-binding protein"/>
    <property type="match status" value="1"/>
</dbReference>
<sequence>MIEIKDLKVNFGEQEVLRGIDWFITPKSRIGLVGDNGAGKTTLLRVLAGSADYEGTITMPKGHSVGYLPQDLVEIGELPLAEYLKGRAGLTEISQRLAECEQRMSALAEDDPSVKGLLSEHERLQRLFESKGGFGFDVEAKQVLKGLGFAPERDAARLTSEFSGGWKMRIALAALLLSHSDIMLLDEPTNHLDTESMEWLESWLRDYRGTIIAVSHDRRFLDNMVTSVAELANGRINLYSCGYEKFLTEREERRARLEAEWEQQREKIDEIQRFVERFRYKATKARQVQSRIKQLEKMEITELEGPSKSVSFHFPESPRSGREVIKAAGLAKRYGEHTVFQDVDLVIERGERVALVGVNGAGKSTLMRLLNQSEEPTAGTAELGLNVKKAYFSQESAQNLDYSRTIWQEVNNTGSKLLEGAKRNLLGAFLFSGDEIHKPVSVLSGGEKSRLGLLKMLLSESNLLVLDEPTNHLDYGTKELFQKALLQYGGTILIVSHDRAFLDDLVNRVVEIRDGKLYDYPGNYSWFIEKRSGREAAPIAVTAVDPAEKLAAELRAGAAEARQEARTKEQRRAEAEERNRLYRAKKDFVERLEICEREISFAERRKDEINGLLCSPEELSDSQRIQGLMIELKEKEEALKRLYEEWEELSIKIEEIK</sequence>
<feature type="domain" description="ABC transporter" evidence="5">
    <location>
        <begin position="2"/>
        <end position="258"/>
    </location>
</feature>
<dbReference type="Pfam" id="PF12848">
    <property type="entry name" value="ABC_tran_Xtn"/>
    <property type="match status" value="1"/>
</dbReference>
<dbReference type="InterPro" id="IPR003593">
    <property type="entry name" value="AAA+_ATPase"/>
</dbReference>
<dbReference type="EMBL" id="VSSQ01009580">
    <property type="protein sequence ID" value="MPM42033.1"/>
    <property type="molecule type" value="Genomic_DNA"/>
</dbReference>
<dbReference type="SMART" id="SM00382">
    <property type="entry name" value="AAA"/>
    <property type="match status" value="2"/>
</dbReference>
<dbReference type="InterPro" id="IPR003439">
    <property type="entry name" value="ABC_transporter-like_ATP-bd"/>
</dbReference>
<dbReference type="AlphaFoldDB" id="A0A644ZTR3"/>
<dbReference type="InterPro" id="IPR051309">
    <property type="entry name" value="ABCF_ATPase"/>
</dbReference>
<comment type="caution">
    <text evidence="6">The sequence shown here is derived from an EMBL/GenBank/DDBJ whole genome shotgun (WGS) entry which is preliminary data.</text>
</comment>
<dbReference type="FunFam" id="3.40.50.300:FF:000011">
    <property type="entry name" value="Putative ABC transporter ATP-binding component"/>
    <property type="match status" value="1"/>
</dbReference>
<evidence type="ECO:0000256" key="1">
    <source>
        <dbReference type="ARBA" id="ARBA00022737"/>
    </source>
</evidence>
<evidence type="ECO:0000256" key="2">
    <source>
        <dbReference type="ARBA" id="ARBA00022741"/>
    </source>
</evidence>
<dbReference type="CDD" id="cd03221">
    <property type="entry name" value="ABCF_EF-3"/>
    <property type="match status" value="2"/>
</dbReference>
<keyword evidence="3 6" id="KW-0067">ATP-binding</keyword>
<dbReference type="InterPro" id="IPR027417">
    <property type="entry name" value="P-loop_NTPase"/>
</dbReference>
<dbReference type="GO" id="GO:0003677">
    <property type="term" value="F:DNA binding"/>
    <property type="evidence" value="ECO:0007669"/>
    <property type="project" value="InterPro"/>
</dbReference>
<evidence type="ECO:0000259" key="5">
    <source>
        <dbReference type="PROSITE" id="PS50893"/>
    </source>
</evidence>
<dbReference type="Gene3D" id="3.40.50.300">
    <property type="entry name" value="P-loop containing nucleotide triphosphate hydrolases"/>
    <property type="match status" value="2"/>
</dbReference>
<dbReference type="InterPro" id="IPR032781">
    <property type="entry name" value="ABC_tran_Xtn"/>
</dbReference>
<keyword evidence="2" id="KW-0547">Nucleotide-binding</keyword>
<dbReference type="PROSITE" id="PS00211">
    <property type="entry name" value="ABC_TRANSPORTER_1"/>
    <property type="match status" value="2"/>
</dbReference>
<proteinExistence type="predicted"/>
<evidence type="ECO:0000313" key="6">
    <source>
        <dbReference type="EMBL" id="MPM42033.1"/>
    </source>
</evidence>
<dbReference type="PROSITE" id="PS50893">
    <property type="entry name" value="ABC_TRANSPORTER_2"/>
    <property type="match status" value="2"/>
</dbReference>
<gene>
    <name evidence="6" type="primary">yheS_35</name>
    <name evidence="6" type="ORF">SDC9_88695</name>
</gene>
<dbReference type="Pfam" id="PF16326">
    <property type="entry name" value="ABC_tran_CTD"/>
    <property type="match status" value="1"/>
</dbReference>
<dbReference type="GO" id="GO:0005524">
    <property type="term" value="F:ATP binding"/>
    <property type="evidence" value="ECO:0007669"/>
    <property type="project" value="UniProtKB-KW"/>
</dbReference>
<organism evidence="6">
    <name type="scientific">bioreactor metagenome</name>
    <dbReference type="NCBI Taxonomy" id="1076179"/>
    <lineage>
        <taxon>unclassified sequences</taxon>
        <taxon>metagenomes</taxon>
        <taxon>ecological metagenomes</taxon>
    </lineage>
</organism>
<dbReference type="PANTHER" id="PTHR42855">
    <property type="entry name" value="ABC TRANSPORTER ATP-BINDING SUBUNIT"/>
    <property type="match status" value="1"/>
</dbReference>
<accession>A0A644ZTR3</accession>
<feature type="coiled-coil region" evidence="4">
    <location>
        <begin position="551"/>
        <end position="652"/>
    </location>
</feature>
<evidence type="ECO:0000256" key="4">
    <source>
        <dbReference type="SAM" id="Coils"/>
    </source>
</evidence>